<gene>
    <name evidence="3" type="ORF">NKI33_33225</name>
</gene>
<feature type="transmembrane region" description="Helical" evidence="2">
    <location>
        <begin position="30"/>
        <end position="50"/>
    </location>
</feature>
<feature type="transmembrane region" description="Helical" evidence="2">
    <location>
        <begin position="7"/>
        <end position="24"/>
    </location>
</feature>
<evidence type="ECO:0008006" key="5">
    <source>
        <dbReference type="Google" id="ProtNLM"/>
    </source>
</evidence>
<feature type="compositionally biased region" description="Basic residues" evidence="1">
    <location>
        <begin position="98"/>
        <end position="109"/>
    </location>
</feature>
<dbReference type="Proteomes" id="UP001464387">
    <property type="component" value="Unassembled WGS sequence"/>
</dbReference>
<evidence type="ECO:0000313" key="4">
    <source>
        <dbReference type="Proteomes" id="UP001464387"/>
    </source>
</evidence>
<feature type="non-terminal residue" evidence="3">
    <location>
        <position position="122"/>
    </location>
</feature>
<keyword evidence="2" id="KW-0812">Transmembrane</keyword>
<accession>A0ABV1YRF0</accession>
<feature type="region of interest" description="Disordered" evidence="1">
    <location>
        <begin position="80"/>
        <end position="122"/>
    </location>
</feature>
<evidence type="ECO:0000256" key="1">
    <source>
        <dbReference type="SAM" id="MobiDB-lite"/>
    </source>
</evidence>
<feature type="compositionally biased region" description="Gly residues" evidence="1">
    <location>
        <begin position="84"/>
        <end position="97"/>
    </location>
</feature>
<comment type="caution">
    <text evidence="3">The sequence shown here is derived from an EMBL/GenBank/DDBJ whole genome shotgun (WGS) entry which is preliminary data.</text>
</comment>
<evidence type="ECO:0000256" key="2">
    <source>
        <dbReference type="SAM" id="Phobius"/>
    </source>
</evidence>
<organism evidence="3 4">
    <name type="scientific">Mesorhizobium opportunistum</name>
    <dbReference type="NCBI Taxonomy" id="593909"/>
    <lineage>
        <taxon>Bacteria</taxon>
        <taxon>Pseudomonadati</taxon>
        <taxon>Pseudomonadota</taxon>
        <taxon>Alphaproteobacteria</taxon>
        <taxon>Hyphomicrobiales</taxon>
        <taxon>Phyllobacteriaceae</taxon>
        <taxon>Mesorhizobium</taxon>
    </lineage>
</organism>
<name>A0ABV1YRF0_9HYPH</name>
<keyword evidence="2" id="KW-1133">Transmembrane helix</keyword>
<sequence length="122" mass="12036">MIYPSGRAVWAAAAGAIPAFLIALALPSFWYLGLLWICILLAFLAVDAAAGRGRASLTASLSAPPQVGVGGRFTLHVAASLGGRPRGGGGAGGGGRGRGGRRPAPRRRAAAAGARPPPGEAG</sequence>
<protein>
    <recommendedName>
        <fullName evidence="5">DUF58 domain-containing protein</fullName>
    </recommendedName>
</protein>
<proteinExistence type="predicted"/>
<evidence type="ECO:0000313" key="3">
    <source>
        <dbReference type="EMBL" id="MER8937776.1"/>
    </source>
</evidence>
<keyword evidence="4" id="KW-1185">Reference proteome</keyword>
<dbReference type="EMBL" id="JAMYPJ010000103">
    <property type="protein sequence ID" value="MER8937776.1"/>
    <property type="molecule type" value="Genomic_DNA"/>
</dbReference>
<reference evidence="3 4" key="1">
    <citation type="journal article" date="2024" name="Proc. Natl. Acad. Sci. U.S.A.">
        <title>The evolutionary genomics of adaptation to stress in wild rhizobium bacteria.</title>
        <authorList>
            <person name="Kehlet-Delgado H."/>
            <person name="Montoya A.P."/>
            <person name="Jensen K.T."/>
            <person name="Wendlandt C.E."/>
            <person name="Dexheimer C."/>
            <person name="Roberts M."/>
            <person name="Torres Martinez L."/>
            <person name="Friesen M.L."/>
            <person name="Griffitts J.S."/>
            <person name="Porter S.S."/>
        </authorList>
    </citation>
    <scope>NUCLEOTIDE SEQUENCE [LARGE SCALE GENOMIC DNA]</scope>
    <source>
        <strain evidence="3 4">M0729</strain>
    </source>
</reference>
<keyword evidence="2" id="KW-0472">Membrane</keyword>